<accession>A0A6G8Q0P8</accession>
<sequence>MKRGAVNGSALAAAYAGARPVAERLLYDDDLRDNIRVLIESSRKVLDELSDESPQEIVARLWDDDKVRDQVESAVGAIQEGSKRVRGEKVRKRGGGSGRLLLVLAAGAGFLFLSPRTGPQARRIAGDIFKALRSG</sequence>
<dbReference type="RefSeq" id="WP_166397745.1">
    <property type="nucleotide sequence ID" value="NZ_CP045121.1"/>
</dbReference>
<proteinExistence type="predicted"/>
<dbReference type="Proteomes" id="UP000502706">
    <property type="component" value="Chromosome"/>
</dbReference>
<evidence type="ECO:0000313" key="2">
    <source>
        <dbReference type="Proteomes" id="UP000502706"/>
    </source>
</evidence>
<dbReference type="KEGG" id="rmar:GBA65_17810"/>
<gene>
    <name evidence="1" type="ORF">GBA65_17810</name>
</gene>
<dbReference type="AlphaFoldDB" id="A0A6G8Q0P8"/>
<dbReference type="EMBL" id="CP045121">
    <property type="protein sequence ID" value="QIN80069.1"/>
    <property type="molecule type" value="Genomic_DNA"/>
</dbReference>
<name>A0A6G8Q0P8_9ACTN</name>
<protein>
    <submittedName>
        <fullName evidence="1">Uncharacterized protein</fullName>
    </submittedName>
</protein>
<keyword evidence="2" id="KW-1185">Reference proteome</keyword>
<reference evidence="1 2" key="1">
    <citation type="submission" date="2019-10" db="EMBL/GenBank/DDBJ databases">
        <title>Rubrobacter sp nov SCSIO 52915 isolated from a deep-sea sediment in the South China Sea.</title>
        <authorList>
            <person name="Chen R.W."/>
        </authorList>
    </citation>
    <scope>NUCLEOTIDE SEQUENCE [LARGE SCALE GENOMIC DNA]</scope>
    <source>
        <strain evidence="1 2">SCSIO 52915</strain>
    </source>
</reference>
<evidence type="ECO:0000313" key="1">
    <source>
        <dbReference type="EMBL" id="QIN80069.1"/>
    </source>
</evidence>
<organism evidence="1 2">
    <name type="scientific">Rubrobacter marinus</name>
    <dbReference type="NCBI Taxonomy" id="2653852"/>
    <lineage>
        <taxon>Bacteria</taxon>
        <taxon>Bacillati</taxon>
        <taxon>Actinomycetota</taxon>
        <taxon>Rubrobacteria</taxon>
        <taxon>Rubrobacterales</taxon>
        <taxon>Rubrobacteraceae</taxon>
        <taxon>Rubrobacter</taxon>
    </lineage>
</organism>